<reference evidence="1 2" key="1">
    <citation type="submission" date="2021-06" db="EMBL/GenBank/DDBJ databases">
        <title>Caerostris extrusa draft genome.</title>
        <authorList>
            <person name="Kono N."/>
            <person name="Arakawa K."/>
        </authorList>
    </citation>
    <scope>NUCLEOTIDE SEQUENCE [LARGE SCALE GENOMIC DNA]</scope>
</reference>
<gene>
    <name evidence="1" type="ORF">CEXT_707631</name>
</gene>
<evidence type="ECO:0000313" key="2">
    <source>
        <dbReference type="Proteomes" id="UP001054945"/>
    </source>
</evidence>
<organism evidence="1 2">
    <name type="scientific">Caerostris extrusa</name>
    <name type="common">Bark spider</name>
    <name type="synonym">Caerostris bankana</name>
    <dbReference type="NCBI Taxonomy" id="172846"/>
    <lineage>
        <taxon>Eukaryota</taxon>
        <taxon>Metazoa</taxon>
        <taxon>Ecdysozoa</taxon>
        <taxon>Arthropoda</taxon>
        <taxon>Chelicerata</taxon>
        <taxon>Arachnida</taxon>
        <taxon>Araneae</taxon>
        <taxon>Araneomorphae</taxon>
        <taxon>Entelegynae</taxon>
        <taxon>Araneoidea</taxon>
        <taxon>Araneidae</taxon>
        <taxon>Caerostris</taxon>
    </lineage>
</organism>
<dbReference type="EMBL" id="BPLR01018610">
    <property type="protein sequence ID" value="GIZ00991.1"/>
    <property type="molecule type" value="Genomic_DNA"/>
</dbReference>
<keyword evidence="2" id="KW-1185">Reference proteome</keyword>
<dbReference type="Proteomes" id="UP001054945">
    <property type="component" value="Unassembled WGS sequence"/>
</dbReference>
<comment type="caution">
    <text evidence="1">The sequence shown here is derived from an EMBL/GenBank/DDBJ whole genome shotgun (WGS) entry which is preliminary data.</text>
</comment>
<protein>
    <recommendedName>
        <fullName evidence="3">Reverse transcriptase domain-containing protein</fullName>
    </recommendedName>
</protein>
<evidence type="ECO:0008006" key="3">
    <source>
        <dbReference type="Google" id="ProtNLM"/>
    </source>
</evidence>
<evidence type="ECO:0000313" key="1">
    <source>
        <dbReference type="EMBL" id="GIZ00991.1"/>
    </source>
</evidence>
<dbReference type="AlphaFoldDB" id="A0AAV4Y0P1"/>
<accession>A0AAV4Y0P1</accession>
<sequence>MKKPPMFERRNKADNHWVRGRRFSRADRFLNENPTGYRFEPHPLFTIFDWYRESCLPCQIGIFTDDIIVWDHNSDLTKLENTLNDTLEKIQHFAGEPKLAFNMNQISKWPLHNKQALVQLSAKNFSKGQLLESTKNSYLSRVYSILNNCILQEYIITGLRHSCPNDIVCYEADLLPLSLRKRNKYGEVRCKARVSGVLSPYEIIKPFIELDK</sequence>
<proteinExistence type="predicted"/>
<name>A0AAV4Y0P1_CAEEX</name>